<name>A0A3D8IAL9_9HELI</name>
<sequence length="105" mass="11938">MTPIFFLQGCDEKNARELEAKGTQTFQNALQDSGLQETLQSHKEKIQEFLDSNQTQQFLDNQTQILQQGINQLGKVLESNETKAILQQQMENLNEILGGKKESVQ</sequence>
<protein>
    <submittedName>
        <fullName evidence="1">Uncharacterized protein</fullName>
    </submittedName>
</protein>
<comment type="caution">
    <text evidence="1">The sequence shown here is derived from an EMBL/GenBank/DDBJ whole genome shotgun (WGS) entry which is preliminary data.</text>
</comment>
<dbReference type="OrthoDB" id="5325288at2"/>
<dbReference type="EMBL" id="NXLS01000008">
    <property type="protein sequence ID" value="RDU62192.1"/>
    <property type="molecule type" value="Genomic_DNA"/>
</dbReference>
<dbReference type="AlphaFoldDB" id="A0A3D8IAL9"/>
<organism evidence="1 2">
    <name type="scientific">Helicobacter ganmani</name>
    <dbReference type="NCBI Taxonomy" id="60246"/>
    <lineage>
        <taxon>Bacteria</taxon>
        <taxon>Pseudomonadati</taxon>
        <taxon>Campylobacterota</taxon>
        <taxon>Epsilonproteobacteria</taxon>
        <taxon>Campylobacterales</taxon>
        <taxon>Helicobacteraceae</taxon>
        <taxon>Helicobacter</taxon>
    </lineage>
</organism>
<gene>
    <name evidence="1" type="ORF">CQA43_07330</name>
</gene>
<keyword evidence="2" id="KW-1185">Reference proteome</keyword>
<evidence type="ECO:0000313" key="2">
    <source>
        <dbReference type="Proteomes" id="UP000256650"/>
    </source>
</evidence>
<accession>A0A3D8IAL9</accession>
<proteinExistence type="predicted"/>
<evidence type="ECO:0000313" key="1">
    <source>
        <dbReference type="EMBL" id="RDU62192.1"/>
    </source>
</evidence>
<dbReference type="Proteomes" id="UP000256650">
    <property type="component" value="Unassembled WGS sequence"/>
</dbReference>
<reference evidence="1 2" key="1">
    <citation type="submission" date="2018-04" db="EMBL/GenBank/DDBJ databases">
        <title>Novel Campyloabacter and Helicobacter Species and Strains.</title>
        <authorList>
            <person name="Mannion A.J."/>
            <person name="Shen Z."/>
            <person name="Fox J.G."/>
        </authorList>
    </citation>
    <scope>NUCLEOTIDE SEQUENCE [LARGE SCALE GENOMIC DNA]</scope>
    <source>
        <strain evidence="1 2">MIT 99-5101</strain>
    </source>
</reference>